<evidence type="ECO:0000313" key="12">
    <source>
        <dbReference type="Proteomes" id="UP000768567"/>
    </source>
</evidence>
<keyword evidence="3" id="KW-0132">Cell division</keyword>
<proteinExistence type="predicted"/>
<feature type="region of interest" description="Disordered" evidence="8">
    <location>
        <begin position="1"/>
        <end position="134"/>
    </location>
</feature>
<keyword evidence="7" id="KW-0131">Cell cycle</keyword>
<evidence type="ECO:0000256" key="1">
    <source>
        <dbReference type="ARBA" id="ARBA00004370"/>
    </source>
</evidence>
<evidence type="ECO:0000313" key="11">
    <source>
        <dbReference type="EMBL" id="MBE5036832.1"/>
    </source>
</evidence>
<evidence type="ECO:0000256" key="2">
    <source>
        <dbReference type="ARBA" id="ARBA00022475"/>
    </source>
</evidence>
<evidence type="ECO:0000259" key="10">
    <source>
        <dbReference type="PROSITE" id="PS51779"/>
    </source>
</evidence>
<keyword evidence="5 9" id="KW-1133">Transmembrane helix</keyword>
<feature type="compositionally biased region" description="Low complexity" evidence="8">
    <location>
        <begin position="72"/>
        <end position="91"/>
    </location>
</feature>
<evidence type="ECO:0000256" key="9">
    <source>
        <dbReference type="SAM" id="Phobius"/>
    </source>
</evidence>
<comment type="subcellular location">
    <subcellularLocation>
        <location evidence="1">Membrane</location>
    </subcellularLocation>
</comment>
<dbReference type="Pfam" id="PF08478">
    <property type="entry name" value="POTRA_1"/>
    <property type="match status" value="1"/>
</dbReference>
<sequence length="485" mass="52417">MDRDVQSRRQKSGAASHASSRPRQNPPQRPRQAVPPKKGLSSRVGLEKRGTAPQQPPRSGKAAGDLRRKNRQPSQQTPPRQTGQQTRSQQPLRTPQRPAANAGRRRYRSQPANPQAPGYRQGTARPPRRVTQVEKMRIRRRRKIVGVLCLLAVLTVGVVLSVNLLFKVTGFRVENTDRTTPANTGIYTEQQIIDLLGVQTGDNLFGFSTKEKSQQLQTQLPYLDVVEVDIQLPGTVVIKVQPATERFAMEATGGWLVLSDGLKVLRTADTQPDGLILLDAAVQQNGALTAGTYLMLSDGESLPAATPETAETALEDETEPLDGEEASSDASDTTEEEDPYEVNDTLFAIVDKMEEQQLLDGVTMISLRDQDEINFLYEGRVSVLLGTSNNLDYKMRMAANVILDVDGKGLTPTDHGTLDVSYQRSDGDIVAYFLPADPTPTPTPTPETDTNSGDGGETGDSGDTAGDDGGDASSASNDGGDTGNA</sequence>
<protein>
    <submittedName>
        <fullName evidence="11">FtsQ-type POTRA domain-containing protein</fullName>
    </submittedName>
</protein>
<keyword evidence="6 9" id="KW-0472">Membrane</keyword>
<evidence type="ECO:0000256" key="8">
    <source>
        <dbReference type="SAM" id="MobiDB-lite"/>
    </source>
</evidence>
<feature type="compositionally biased region" description="Low complexity" evidence="8">
    <location>
        <begin position="302"/>
        <end position="312"/>
    </location>
</feature>
<dbReference type="EMBL" id="JADCKC010000001">
    <property type="protein sequence ID" value="MBE5036832.1"/>
    <property type="molecule type" value="Genomic_DNA"/>
</dbReference>
<dbReference type="Proteomes" id="UP000768567">
    <property type="component" value="Unassembled WGS sequence"/>
</dbReference>
<gene>
    <name evidence="11" type="ORF">INF35_03420</name>
</gene>
<organism evidence="11 12">
    <name type="scientific">Gemmiger gallinarum</name>
    <dbReference type="NCBI Taxonomy" id="2779354"/>
    <lineage>
        <taxon>Bacteria</taxon>
        <taxon>Bacillati</taxon>
        <taxon>Bacillota</taxon>
        <taxon>Clostridia</taxon>
        <taxon>Eubacteriales</taxon>
        <taxon>Gemmiger</taxon>
    </lineage>
</organism>
<evidence type="ECO:0000256" key="4">
    <source>
        <dbReference type="ARBA" id="ARBA00022692"/>
    </source>
</evidence>
<reference evidence="11 12" key="1">
    <citation type="submission" date="2020-10" db="EMBL/GenBank/DDBJ databases">
        <title>ChiBAC.</title>
        <authorList>
            <person name="Zenner C."/>
            <person name="Hitch T.C.A."/>
            <person name="Clavel T."/>
        </authorList>
    </citation>
    <scope>NUCLEOTIDE SEQUENCE [LARGE SCALE GENOMIC DNA]</scope>
    <source>
        <strain evidence="11 12">DSM 109015</strain>
    </source>
</reference>
<keyword evidence="12" id="KW-1185">Reference proteome</keyword>
<dbReference type="PROSITE" id="PS51779">
    <property type="entry name" value="POTRA"/>
    <property type="match status" value="1"/>
</dbReference>
<comment type="caution">
    <text evidence="11">The sequence shown here is derived from an EMBL/GenBank/DDBJ whole genome shotgun (WGS) entry which is preliminary data.</text>
</comment>
<feature type="compositionally biased region" description="Acidic residues" evidence="8">
    <location>
        <begin position="313"/>
        <end position="339"/>
    </location>
</feature>
<feature type="region of interest" description="Disordered" evidence="8">
    <location>
        <begin position="302"/>
        <end position="339"/>
    </location>
</feature>
<accession>A0ABR9R125</accession>
<evidence type="ECO:0000256" key="3">
    <source>
        <dbReference type="ARBA" id="ARBA00022618"/>
    </source>
</evidence>
<dbReference type="RefSeq" id="WP_193500114.1">
    <property type="nucleotide sequence ID" value="NZ_JADCKC010000001.1"/>
</dbReference>
<feature type="domain" description="POTRA" evidence="10">
    <location>
        <begin position="166"/>
        <end position="243"/>
    </location>
</feature>
<dbReference type="InterPro" id="IPR013685">
    <property type="entry name" value="POTRA_FtsQ_type"/>
</dbReference>
<dbReference type="InterPro" id="IPR034746">
    <property type="entry name" value="POTRA"/>
</dbReference>
<evidence type="ECO:0000256" key="7">
    <source>
        <dbReference type="ARBA" id="ARBA00023306"/>
    </source>
</evidence>
<name>A0ABR9R125_9FIRM</name>
<evidence type="ECO:0000256" key="6">
    <source>
        <dbReference type="ARBA" id="ARBA00023136"/>
    </source>
</evidence>
<keyword evidence="4 9" id="KW-0812">Transmembrane</keyword>
<keyword evidence="2" id="KW-1003">Cell membrane</keyword>
<evidence type="ECO:0000256" key="5">
    <source>
        <dbReference type="ARBA" id="ARBA00022989"/>
    </source>
</evidence>
<feature type="region of interest" description="Disordered" evidence="8">
    <location>
        <begin position="434"/>
        <end position="485"/>
    </location>
</feature>
<feature type="transmembrane region" description="Helical" evidence="9">
    <location>
        <begin position="144"/>
        <end position="166"/>
    </location>
</feature>